<sequence>MKMRLLTTIVSLSMIFSAFAGNHDSATQQLDEVLLGWNNPDAAIAGLVALKLSDGEVEYVYAKRHPDIAHDKGYTEHSKFRIASISKLVTAIGVMQLVEQGILGLDTDVSEYLGFALRNPHYPQQQITTRMLLSHTSGILDGQQYSIGPNHTIQSFFEPSGKYWDNGAHFADSTQQNGLPLGAYFHYSNLNFGVLGTLIERVSGQRFDLYMDEYLFKPLSIDAAFNVRLMSDEGFNEVHPLYRKQDNQWVAQVDNYHGVRPDNTIQTENPDTKSTADTEHFDLADYKIGTNGTFFSPQGGLRISIADLAKLAKVLINKGSYNGVQILKPETVSAMEKVNWRFNGHEGLQANGDTYYGLMQSYGLSVHHLIGRNTKQGGDMPFEGYNGGLKGHTGEAYGLLSGFFYHRETGDAYLYFITGTPELEHGIGRYSSFYRWEEAILTVLTNIKN</sequence>
<evidence type="ECO:0000313" key="3">
    <source>
        <dbReference type="EMBL" id="RPJ68089.1"/>
    </source>
</evidence>
<dbReference type="InterPro" id="IPR050789">
    <property type="entry name" value="Diverse_Enzym_Activities"/>
</dbReference>
<protein>
    <submittedName>
        <fullName evidence="3">Class C beta-lactamase-related serine hydrolase</fullName>
    </submittedName>
</protein>
<evidence type="ECO:0000256" key="1">
    <source>
        <dbReference type="SAM" id="SignalP"/>
    </source>
</evidence>
<feature type="signal peptide" evidence="1">
    <location>
        <begin position="1"/>
        <end position="20"/>
    </location>
</feature>
<dbReference type="PANTHER" id="PTHR43283">
    <property type="entry name" value="BETA-LACTAMASE-RELATED"/>
    <property type="match status" value="1"/>
</dbReference>
<name>A0A3N5Y9S4_9ALTE</name>
<evidence type="ECO:0000313" key="4">
    <source>
        <dbReference type="Proteomes" id="UP000275281"/>
    </source>
</evidence>
<organism evidence="3 4">
    <name type="scientific">Alteromonas sediminis</name>
    <dbReference type="NCBI Taxonomy" id="2259342"/>
    <lineage>
        <taxon>Bacteria</taxon>
        <taxon>Pseudomonadati</taxon>
        <taxon>Pseudomonadota</taxon>
        <taxon>Gammaproteobacteria</taxon>
        <taxon>Alteromonadales</taxon>
        <taxon>Alteromonadaceae</taxon>
        <taxon>Alteromonas/Salinimonas group</taxon>
        <taxon>Alteromonas</taxon>
    </lineage>
</organism>
<feature type="domain" description="Beta-lactamase-related" evidence="2">
    <location>
        <begin position="41"/>
        <end position="410"/>
    </location>
</feature>
<gene>
    <name evidence="3" type="ORF">DRW07_01360</name>
</gene>
<dbReference type="OrthoDB" id="9814204at2"/>
<proteinExistence type="predicted"/>
<keyword evidence="1" id="KW-0732">Signal</keyword>
<dbReference type="SUPFAM" id="SSF56601">
    <property type="entry name" value="beta-lactamase/transpeptidase-like"/>
    <property type="match status" value="1"/>
</dbReference>
<dbReference type="InterPro" id="IPR001466">
    <property type="entry name" value="Beta-lactam-related"/>
</dbReference>
<reference evidence="3 4" key="1">
    <citation type="submission" date="2018-11" db="EMBL/GenBank/DDBJ databases">
        <authorList>
            <person name="Ye M.-Q."/>
            <person name="Du Z.-J."/>
        </authorList>
    </citation>
    <scope>NUCLEOTIDE SEQUENCE [LARGE SCALE GENOMIC DNA]</scope>
    <source>
        <strain evidence="3 4">U0105</strain>
    </source>
</reference>
<dbReference type="GO" id="GO:0016787">
    <property type="term" value="F:hydrolase activity"/>
    <property type="evidence" value="ECO:0007669"/>
    <property type="project" value="UniProtKB-KW"/>
</dbReference>
<keyword evidence="4" id="KW-1185">Reference proteome</keyword>
<dbReference type="InterPro" id="IPR012338">
    <property type="entry name" value="Beta-lactam/transpept-like"/>
</dbReference>
<dbReference type="Gene3D" id="3.40.710.10">
    <property type="entry name" value="DD-peptidase/beta-lactamase superfamily"/>
    <property type="match status" value="1"/>
</dbReference>
<dbReference type="Proteomes" id="UP000275281">
    <property type="component" value="Unassembled WGS sequence"/>
</dbReference>
<comment type="caution">
    <text evidence="3">The sequence shown here is derived from an EMBL/GenBank/DDBJ whole genome shotgun (WGS) entry which is preliminary data.</text>
</comment>
<accession>A0A3N5Y9S4</accession>
<evidence type="ECO:0000259" key="2">
    <source>
        <dbReference type="Pfam" id="PF00144"/>
    </source>
</evidence>
<keyword evidence="3" id="KW-0378">Hydrolase</keyword>
<dbReference type="AlphaFoldDB" id="A0A3N5Y9S4"/>
<dbReference type="EMBL" id="RPOK01000001">
    <property type="protein sequence ID" value="RPJ68089.1"/>
    <property type="molecule type" value="Genomic_DNA"/>
</dbReference>
<feature type="chain" id="PRO_5018110069" evidence="1">
    <location>
        <begin position="21"/>
        <end position="449"/>
    </location>
</feature>
<dbReference type="Pfam" id="PF00144">
    <property type="entry name" value="Beta-lactamase"/>
    <property type="match status" value="1"/>
</dbReference>